<proteinExistence type="predicted"/>
<feature type="region of interest" description="Disordered" evidence="1">
    <location>
        <begin position="1"/>
        <end position="43"/>
    </location>
</feature>
<reference evidence="2" key="2">
    <citation type="journal article" date="2015" name="Fish Shellfish Immunol.">
        <title>Early steps in the European eel (Anguilla anguilla)-Vibrio vulnificus interaction in the gills: Role of the RtxA13 toxin.</title>
        <authorList>
            <person name="Callol A."/>
            <person name="Pajuelo D."/>
            <person name="Ebbesson L."/>
            <person name="Teles M."/>
            <person name="MacKenzie S."/>
            <person name="Amaro C."/>
        </authorList>
    </citation>
    <scope>NUCLEOTIDE SEQUENCE</scope>
</reference>
<protein>
    <submittedName>
        <fullName evidence="2">Uncharacterized protein</fullName>
    </submittedName>
</protein>
<dbReference type="EMBL" id="GBXM01091905">
    <property type="protein sequence ID" value="JAH16672.1"/>
    <property type="molecule type" value="Transcribed_RNA"/>
</dbReference>
<organism evidence="2">
    <name type="scientific">Anguilla anguilla</name>
    <name type="common">European freshwater eel</name>
    <name type="synonym">Muraena anguilla</name>
    <dbReference type="NCBI Taxonomy" id="7936"/>
    <lineage>
        <taxon>Eukaryota</taxon>
        <taxon>Metazoa</taxon>
        <taxon>Chordata</taxon>
        <taxon>Craniata</taxon>
        <taxon>Vertebrata</taxon>
        <taxon>Euteleostomi</taxon>
        <taxon>Actinopterygii</taxon>
        <taxon>Neopterygii</taxon>
        <taxon>Teleostei</taxon>
        <taxon>Anguilliformes</taxon>
        <taxon>Anguillidae</taxon>
        <taxon>Anguilla</taxon>
    </lineage>
</organism>
<name>A0A0E9QJI0_ANGAN</name>
<sequence length="43" mass="4728">MRLRNKIKTARDIGQTSSLPKSTVQNMKKNEGSGQLSNLKGPD</sequence>
<feature type="compositionally biased region" description="Polar residues" evidence="1">
    <location>
        <begin position="14"/>
        <end position="43"/>
    </location>
</feature>
<evidence type="ECO:0000256" key="1">
    <source>
        <dbReference type="SAM" id="MobiDB-lite"/>
    </source>
</evidence>
<reference evidence="2" key="1">
    <citation type="submission" date="2014-11" db="EMBL/GenBank/DDBJ databases">
        <authorList>
            <person name="Amaro Gonzalez C."/>
        </authorList>
    </citation>
    <scope>NUCLEOTIDE SEQUENCE</scope>
</reference>
<evidence type="ECO:0000313" key="2">
    <source>
        <dbReference type="EMBL" id="JAH16672.1"/>
    </source>
</evidence>
<accession>A0A0E9QJI0</accession>
<dbReference type="AlphaFoldDB" id="A0A0E9QJI0"/>